<comment type="caution">
    <text evidence="2">The sequence shown here is derived from an EMBL/GenBank/DDBJ whole genome shotgun (WGS) entry which is preliminary data.</text>
</comment>
<dbReference type="CDD" id="cd09917">
    <property type="entry name" value="F-box_SF"/>
    <property type="match status" value="1"/>
</dbReference>
<dbReference type="InterPro" id="IPR046341">
    <property type="entry name" value="SET_dom_sf"/>
</dbReference>
<dbReference type="InterPro" id="IPR001810">
    <property type="entry name" value="F-box_dom"/>
</dbReference>
<evidence type="ECO:0000259" key="1">
    <source>
        <dbReference type="PROSITE" id="PS50181"/>
    </source>
</evidence>
<dbReference type="Pfam" id="PF00646">
    <property type="entry name" value="F-box"/>
    <property type="match status" value="1"/>
</dbReference>
<keyword evidence="2" id="KW-0436">Ligase</keyword>
<dbReference type="SUPFAM" id="SSF82199">
    <property type="entry name" value="SET domain"/>
    <property type="match status" value="1"/>
</dbReference>
<protein>
    <submittedName>
        <fullName evidence="2">Ubiquitin-protein ligase Anaphase Promoting Complex</fullName>
    </submittedName>
</protein>
<keyword evidence="3" id="KW-1185">Reference proteome</keyword>
<dbReference type="PROSITE" id="PS50181">
    <property type="entry name" value="FBOX"/>
    <property type="match status" value="1"/>
</dbReference>
<reference evidence="2" key="1">
    <citation type="submission" date="2023-01" db="EMBL/GenBank/DDBJ databases">
        <title>The growth and conidiation of Purpureocillium lavendulum are regulated by nitrogen source and histone H3K14 acetylation.</title>
        <authorList>
            <person name="Tang P."/>
            <person name="Han J."/>
            <person name="Zhang C."/>
            <person name="Tang P."/>
            <person name="Qi F."/>
            <person name="Zhang K."/>
            <person name="Liang L."/>
        </authorList>
    </citation>
    <scope>NUCLEOTIDE SEQUENCE</scope>
    <source>
        <strain evidence="2">YMF1.00683</strain>
    </source>
</reference>
<dbReference type="AlphaFoldDB" id="A0AB34FW30"/>
<accession>A0AB34FW30</accession>
<dbReference type="InterPro" id="IPR036047">
    <property type="entry name" value="F-box-like_dom_sf"/>
</dbReference>
<evidence type="ECO:0000313" key="2">
    <source>
        <dbReference type="EMBL" id="KAJ6443089.1"/>
    </source>
</evidence>
<organism evidence="2 3">
    <name type="scientific">Purpureocillium lavendulum</name>
    <dbReference type="NCBI Taxonomy" id="1247861"/>
    <lineage>
        <taxon>Eukaryota</taxon>
        <taxon>Fungi</taxon>
        <taxon>Dikarya</taxon>
        <taxon>Ascomycota</taxon>
        <taxon>Pezizomycotina</taxon>
        <taxon>Sordariomycetes</taxon>
        <taxon>Hypocreomycetidae</taxon>
        <taxon>Hypocreales</taxon>
        <taxon>Ophiocordycipitaceae</taxon>
        <taxon>Purpureocillium</taxon>
    </lineage>
</organism>
<dbReference type="SUPFAM" id="SSF81383">
    <property type="entry name" value="F-box domain"/>
    <property type="match status" value="1"/>
</dbReference>
<sequence>MIVLPRLPAAPRKRGPDFYNRHDSPAAFSGGLVRQTHLQHPPQLQQPAPVCRAVPTVSSRIERLPSELQRMIFSHLDYQALIHLSTLNRYLHRTVQPRKMADPVDMAQFVMRAAKDFSQHRPSEKGHDYRPGNFECYICFRVRSPDHFDMLQPQAAFVDVAGRIVRGREPDPRLDRQVMLRRFCIDCGVCEGIHAPFDYTISIEDFGLVNAAKGPEADVSQQDLVDRTANGVKRTNVRFWRGHYQAAVVVAYSLFVSQTLGFCKPLLAVLSFCEELTLETFISELVSVAVQTCLEDCDIVDNNAIDPTDPSEVNALVPAVPSTVVNLPLAIITKTNPTPGFSNGLFEVRPSRIAGWGAFASRELRRGEVILREAALFVSNSARLFEQYDQLKPEVKEVALSLHANSLVKPGTPRIQAVWATNWHVFLEP</sequence>
<dbReference type="Proteomes" id="UP001163105">
    <property type="component" value="Unassembled WGS sequence"/>
</dbReference>
<feature type="domain" description="F-box" evidence="1">
    <location>
        <begin position="58"/>
        <end position="104"/>
    </location>
</feature>
<evidence type="ECO:0000313" key="3">
    <source>
        <dbReference type="Proteomes" id="UP001163105"/>
    </source>
</evidence>
<proteinExistence type="predicted"/>
<gene>
    <name evidence="2" type="ORF">O9K51_04268</name>
</gene>
<name>A0AB34FW30_9HYPO</name>
<dbReference type="EMBL" id="JAQHRD010000003">
    <property type="protein sequence ID" value="KAJ6443089.1"/>
    <property type="molecule type" value="Genomic_DNA"/>
</dbReference>
<dbReference type="GO" id="GO:0016874">
    <property type="term" value="F:ligase activity"/>
    <property type="evidence" value="ECO:0007669"/>
    <property type="project" value="UniProtKB-KW"/>
</dbReference>